<dbReference type="Pfam" id="PF23621">
    <property type="entry name" value="BP74_N"/>
    <property type="match status" value="1"/>
</dbReference>
<evidence type="ECO:0000256" key="1">
    <source>
        <dbReference type="SAM" id="SignalP"/>
    </source>
</evidence>
<dbReference type="InterPro" id="IPR056422">
    <property type="entry name" value="BP74_N"/>
</dbReference>
<proteinExistence type="predicted"/>
<dbReference type="Proteomes" id="UP001302349">
    <property type="component" value="Chromosome"/>
</dbReference>
<accession>A0ABZ0ITX0</accession>
<sequence>MSIRHFFILLLSGLALAGCGVTDDDIPRNETTVFFLVTEFSAEKGDSYILPLSSAEDIAKARAIVADRNNEALDRLVVAKVAATDGTETYLNKDLLRNVTWSWKVTEFSGFAGSTIEILDGGPQDVENDMDWWFDNTGQEEGTGNIGFWGYTVQREVSPEEIKK</sequence>
<name>A0ABZ0ITX0_9BACT</name>
<feature type="signal peptide" evidence="1">
    <location>
        <begin position="1"/>
        <end position="17"/>
    </location>
</feature>
<evidence type="ECO:0000313" key="3">
    <source>
        <dbReference type="EMBL" id="WOK07962.1"/>
    </source>
</evidence>
<feature type="chain" id="PRO_5045151925" description="BP74 N-terminal domain-containing protein" evidence="1">
    <location>
        <begin position="18"/>
        <end position="164"/>
    </location>
</feature>
<reference evidence="3 4" key="1">
    <citation type="journal article" date="2023" name="Microbiol. Resour. Announc.">
        <title>Complete Genome Sequence of Imperialibacter roseus strain P4T.</title>
        <authorList>
            <person name="Tizabi D.R."/>
            <person name="Bachvaroff T."/>
            <person name="Hill R.T."/>
        </authorList>
    </citation>
    <scope>NUCLEOTIDE SEQUENCE [LARGE SCALE GENOMIC DNA]</scope>
    <source>
        <strain evidence="3 4">P4T</strain>
    </source>
</reference>
<gene>
    <name evidence="3" type="ORF">RT717_04875</name>
</gene>
<dbReference type="PROSITE" id="PS51257">
    <property type="entry name" value="PROKAR_LIPOPROTEIN"/>
    <property type="match status" value="1"/>
</dbReference>
<protein>
    <recommendedName>
        <fullName evidence="2">BP74 N-terminal domain-containing protein</fullName>
    </recommendedName>
</protein>
<dbReference type="RefSeq" id="WP_317490610.1">
    <property type="nucleotide sequence ID" value="NZ_CP136051.1"/>
</dbReference>
<feature type="domain" description="BP74 N-terminal" evidence="2">
    <location>
        <begin position="38"/>
        <end position="159"/>
    </location>
</feature>
<organism evidence="3 4">
    <name type="scientific">Imperialibacter roseus</name>
    <dbReference type="NCBI Taxonomy" id="1324217"/>
    <lineage>
        <taxon>Bacteria</taxon>
        <taxon>Pseudomonadati</taxon>
        <taxon>Bacteroidota</taxon>
        <taxon>Cytophagia</taxon>
        <taxon>Cytophagales</taxon>
        <taxon>Flammeovirgaceae</taxon>
        <taxon>Imperialibacter</taxon>
    </lineage>
</organism>
<evidence type="ECO:0000259" key="2">
    <source>
        <dbReference type="Pfam" id="PF23621"/>
    </source>
</evidence>
<dbReference type="EMBL" id="CP136051">
    <property type="protein sequence ID" value="WOK07962.1"/>
    <property type="molecule type" value="Genomic_DNA"/>
</dbReference>
<evidence type="ECO:0000313" key="4">
    <source>
        <dbReference type="Proteomes" id="UP001302349"/>
    </source>
</evidence>
<keyword evidence="1" id="KW-0732">Signal</keyword>
<keyword evidence="4" id="KW-1185">Reference proteome</keyword>